<dbReference type="Pfam" id="PF04758">
    <property type="entry name" value="Ribosomal_S30"/>
    <property type="match status" value="1"/>
</dbReference>
<reference evidence="5 6" key="1">
    <citation type="submission" date="2019-12" db="EMBL/GenBank/DDBJ databases">
        <authorList>
            <person name="Alioto T."/>
            <person name="Alioto T."/>
            <person name="Gomez Garrido J."/>
        </authorList>
    </citation>
    <scope>NUCLEOTIDE SEQUENCE [LARGE SCALE GENOMIC DNA]</scope>
</reference>
<dbReference type="GO" id="GO:0003735">
    <property type="term" value="F:structural constituent of ribosome"/>
    <property type="evidence" value="ECO:0007669"/>
    <property type="project" value="InterPro"/>
</dbReference>
<dbReference type="Pfam" id="PF23247">
    <property type="entry name" value="LRR_RPS2"/>
    <property type="match status" value="1"/>
</dbReference>
<evidence type="ECO:0000259" key="4">
    <source>
        <dbReference type="Pfam" id="PF23247"/>
    </source>
</evidence>
<proteinExistence type="predicted"/>
<dbReference type="InterPro" id="IPR006846">
    <property type="entry name" value="Ribosomal_eS30"/>
</dbReference>
<dbReference type="InterPro" id="IPR050905">
    <property type="entry name" value="Plant_NBS-LRR"/>
</dbReference>
<dbReference type="GO" id="GO:0006412">
    <property type="term" value="P:translation"/>
    <property type="evidence" value="ECO:0007669"/>
    <property type="project" value="InterPro"/>
</dbReference>
<dbReference type="Proteomes" id="UP000594638">
    <property type="component" value="Unassembled WGS sequence"/>
</dbReference>
<evidence type="ECO:0000313" key="6">
    <source>
        <dbReference type="Proteomes" id="UP000594638"/>
    </source>
</evidence>
<dbReference type="PANTHER" id="PTHR33463">
    <property type="entry name" value="NB-ARC DOMAIN-CONTAINING PROTEIN-RELATED"/>
    <property type="match status" value="1"/>
</dbReference>
<dbReference type="EMBL" id="CACTIH010000075">
    <property type="protein sequence ID" value="CAA2950209.1"/>
    <property type="molecule type" value="Genomic_DNA"/>
</dbReference>
<dbReference type="PANTHER" id="PTHR33463:SF187">
    <property type="entry name" value="AND NB-ARC DOMAIN DISEASE RESISTANCE PROTEIN, PUTATIVE-RELATED"/>
    <property type="match status" value="1"/>
</dbReference>
<feature type="domain" description="Disease resistance protein At4g27190-like leucine-rich repeats" evidence="4">
    <location>
        <begin position="160"/>
        <end position="254"/>
    </location>
</feature>
<dbReference type="Gene3D" id="3.80.10.10">
    <property type="entry name" value="Ribonuclease Inhibitor"/>
    <property type="match status" value="1"/>
</dbReference>
<gene>
    <name evidence="5" type="ORF">OLEA9_A078739</name>
</gene>
<protein>
    <submittedName>
        <fullName evidence="5">Probable disease resistance At5g63020</fullName>
    </submittedName>
</protein>
<accession>A0A8S0PKI9</accession>
<evidence type="ECO:0000256" key="3">
    <source>
        <dbReference type="ARBA" id="ARBA00023274"/>
    </source>
</evidence>
<dbReference type="InterPro" id="IPR032675">
    <property type="entry name" value="LRR_dom_sf"/>
</dbReference>
<dbReference type="AlphaFoldDB" id="A0A8S0PKI9"/>
<dbReference type="OrthoDB" id="995913at2759"/>
<evidence type="ECO:0000313" key="5">
    <source>
        <dbReference type="EMBL" id="CAA2950209.1"/>
    </source>
</evidence>
<keyword evidence="6" id="KW-1185">Reference proteome</keyword>
<dbReference type="GO" id="GO:0005840">
    <property type="term" value="C:ribosome"/>
    <property type="evidence" value="ECO:0007669"/>
    <property type="project" value="UniProtKB-KW"/>
</dbReference>
<keyword evidence="2" id="KW-0689">Ribosomal protein</keyword>
<comment type="caution">
    <text evidence="5">The sequence shown here is derived from an EMBL/GenBank/DDBJ whole genome shotgun (WGS) entry which is preliminary data.</text>
</comment>
<evidence type="ECO:0000256" key="1">
    <source>
        <dbReference type="ARBA" id="ARBA00022821"/>
    </source>
</evidence>
<keyword evidence="3" id="KW-0687">Ribonucleoprotein</keyword>
<evidence type="ECO:0000256" key="2">
    <source>
        <dbReference type="ARBA" id="ARBA00022980"/>
    </source>
</evidence>
<keyword evidence="1" id="KW-0611">Plant defense</keyword>
<sequence>MHDSNIFIKSRPSDVKLNFFHILIGGKNSVYRGDHNRGYFGVKRVIFSNDSLKEGKRGKDKIMLPQNVNSLEFYACGLCSCLFDDIQQLISGTELKTCSLRDEKRIVCIVRMSLEKEQPMAEEEQQSSLMPLHYLEVLKLQFLPNFIGLIRWEVAPAVAPLPRGLFSHLRRLLLKRCGKIKKLLPRSLVQNLHNLNMLSVESCAKLEEIIGDEERDEGFSAESNTIIALPRLEILFLDDLPELEIICKETIIFDSIKKIHMSSITKVRFTDHWLVPVRSEGRLRRWRSRDKKKKPRGRAHKRMQYNRRFVTAVVGFGKKKSPNSSAK</sequence>
<dbReference type="Gramene" id="OE9A078739T2">
    <property type="protein sequence ID" value="OE9A078739C2"/>
    <property type="gene ID" value="OE9A078739"/>
</dbReference>
<dbReference type="GO" id="GO:1990904">
    <property type="term" value="C:ribonucleoprotein complex"/>
    <property type="evidence" value="ECO:0007669"/>
    <property type="project" value="UniProtKB-KW"/>
</dbReference>
<dbReference type="InterPro" id="IPR057135">
    <property type="entry name" value="At4g27190-like_LRR"/>
</dbReference>
<dbReference type="SUPFAM" id="SSF52047">
    <property type="entry name" value="RNI-like"/>
    <property type="match status" value="1"/>
</dbReference>
<name>A0A8S0PKI9_OLEEU</name>
<organism evidence="5 6">
    <name type="scientific">Olea europaea subsp. europaea</name>
    <dbReference type="NCBI Taxonomy" id="158383"/>
    <lineage>
        <taxon>Eukaryota</taxon>
        <taxon>Viridiplantae</taxon>
        <taxon>Streptophyta</taxon>
        <taxon>Embryophyta</taxon>
        <taxon>Tracheophyta</taxon>
        <taxon>Spermatophyta</taxon>
        <taxon>Magnoliopsida</taxon>
        <taxon>eudicotyledons</taxon>
        <taxon>Gunneridae</taxon>
        <taxon>Pentapetalae</taxon>
        <taxon>asterids</taxon>
        <taxon>lamiids</taxon>
        <taxon>Lamiales</taxon>
        <taxon>Oleaceae</taxon>
        <taxon>Oleeae</taxon>
        <taxon>Olea</taxon>
    </lineage>
</organism>